<proteinExistence type="predicted"/>
<keyword evidence="4" id="KW-1185">Reference proteome</keyword>
<evidence type="ECO:0000313" key="3">
    <source>
        <dbReference type="EMBL" id="MDR7120160.1"/>
    </source>
</evidence>
<reference evidence="3 4" key="1">
    <citation type="submission" date="2023-07" db="EMBL/GenBank/DDBJ databases">
        <title>Sorghum-associated microbial communities from plants grown in Nebraska, USA.</title>
        <authorList>
            <person name="Schachtman D."/>
        </authorList>
    </citation>
    <scope>NUCLEOTIDE SEQUENCE [LARGE SCALE GENOMIC DNA]</scope>
    <source>
        <strain evidence="3 4">4138</strain>
    </source>
</reference>
<dbReference type="Proteomes" id="UP001257909">
    <property type="component" value="Unassembled WGS sequence"/>
</dbReference>
<dbReference type="SUPFAM" id="SSF46565">
    <property type="entry name" value="Chaperone J-domain"/>
    <property type="match status" value="1"/>
</dbReference>
<evidence type="ECO:0000313" key="4">
    <source>
        <dbReference type="Proteomes" id="UP001257909"/>
    </source>
</evidence>
<dbReference type="GO" id="GO:0016491">
    <property type="term" value="F:oxidoreductase activity"/>
    <property type="evidence" value="ECO:0007669"/>
    <property type="project" value="UniProtKB-KW"/>
</dbReference>
<evidence type="ECO:0000259" key="2">
    <source>
        <dbReference type="PROSITE" id="PS50076"/>
    </source>
</evidence>
<comment type="caution">
    <text evidence="3">The sequence shown here is derived from an EMBL/GenBank/DDBJ whole genome shotgun (WGS) entry which is preliminary data.</text>
</comment>
<dbReference type="Pfam" id="PF00226">
    <property type="entry name" value="DnaJ"/>
    <property type="match status" value="1"/>
</dbReference>
<gene>
    <name evidence="3" type="ORF">J2W69_001089</name>
</gene>
<dbReference type="RefSeq" id="WP_310275353.1">
    <property type="nucleotide sequence ID" value="NZ_JAVDWR010000002.1"/>
</dbReference>
<keyword evidence="3" id="KW-0238">DNA-binding</keyword>
<organism evidence="3 4">
    <name type="scientific">Rheinheimera soli</name>
    <dbReference type="NCBI Taxonomy" id="443616"/>
    <lineage>
        <taxon>Bacteria</taxon>
        <taxon>Pseudomonadati</taxon>
        <taxon>Pseudomonadota</taxon>
        <taxon>Gammaproteobacteria</taxon>
        <taxon>Chromatiales</taxon>
        <taxon>Chromatiaceae</taxon>
        <taxon>Rheinheimera</taxon>
    </lineage>
</organism>
<dbReference type="GO" id="GO:0003677">
    <property type="term" value="F:DNA binding"/>
    <property type="evidence" value="ECO:0007669"/>
    <property type="project" value="UniProtKB-KW"/>
</dbReference>
<dbReference type="PRINTS" id="PR00625">
    <property type="entry name" value="JDOMAIN"/>
</dbReference>
<dbReference type="PROSITE" id="PS50076">
    <property type="entry name" value="DNAJ_2"/>
    <property type="match status" value="1"/>
</dbReference>
<sequence length="87" mass="9941">MEFIDYYSVLGVVPTTDAKAIKTAYRKLGRKYHPDVSKLPNTAEMFKRVAEAYAVLHSTEKRAKYDAYCAARRHGFIRLVRANTSGR</sequence>
<dbReference type="SMART" id="SM00271">
    <property type="entry name" value="DnaJ"/>
    <property type="match status" value="1"/>
</dbReference>
<dbReference type="EMBL" id="JAVDWR010000002">
    <property type="protein sequence ID" value="MDR7120160.1"/>
    <property type="molecule type" value="Genomic_DNA"/>
</dbReference>
<dbReference type="PANTHER" id="PTHR43096">
    <property type="entry name" value="DNAJ HOMOLOG 1, MITOCHONDRIAL-RELATED"/>
    <property type="match status" value="1"/>
</dbReference>
<dbReference type="InterPro" id="IPR001623">
    <property type="entry name" value="DnaJ_domain"/>
</dbReference>
<feature type="domain" description="J" evidence="2">
    <location>
        <begin position="5"/>
        <end position="69"/>
    </location>
</feature>
<protein>
    <submittedName>
        <fullName evidence="3">Curved DNA-binding protein</fullName>
    </submittedName>
</protein>
<keyword evidence="3" id="KW-0560">Oxidoreductase</keyword>
<dbReference type="CDD" id="cd06257">
    <property type="entry name" value="DnaJ"/>
    <property type="match status" value="1"/>
</dbReference>
<name>A0ABU1VX43_9GAMM</name>
<evidence type="ECO:0000256" key="1">
    <source>
        <dbReference type="ARBA" id="ARBA00023186"/>
    </source>
</evidence>
<keyword evidence="1" id="KW-0143">Chaperone</keyword>
<dbReference type="InterPro" id="IPR036869">
    <property type="entry name" value="J_dom_sf"/>
</dbReference>
<accession>A0ABU1VX43</accession>
<dbReference type="Gene3D" id="1.10.287.110">
    <property type="entry name" value="DnaJ domain"/>
    <property type="match status" value="1"/>
</dbReference>
<dbReference type="PANTHER" id="PTHR43096:SF52">
    <property type="entry name" value="DNAJ HOMOLOG 1, MITOCHONDRIAL-RELATED"/>
    <property type="match status" value="1"/>
</dbReference>